<keyword evidence="4" id="KW-1185">Reference proteome</keyword>
<dbReference type="InterPro" id="IPR036610">
    <property type="entry name" value="PEBP-like_sf"/>
</dbReference>
<gene>
    <name evidence="3" type="ORF">PVAG01_07762</name>
</gene>
<dbReference type="Proteomes" id="UP001629113">
    <property type="component" value="Unassembled WGS sequence"/>
</dbReference>
<dbReference type="InterPro" id="IPR001858">
    <property type="entry name" value="Phosphatidylethanolamine-bd_CS"/>
</dbReference>
<dbReference type="PANTHER" id="PTHR11362">
    <property type="entry name" value="PHOSPHATIDYLETHANOLAMINE-BINDING PROTEIN"/>
    <property type="match status" value="1"/>
</dbReference>
<organism evidence="3 4">
    <name type="scientific">Phlyctema vagabunda</name>
    <dbReference type="NCBI Taxonomy" id="108571"/>
    <lineage>
        <taxon>Eukaryota</taxon>
        <taxon>Fungi</taxon>
        <taxon>Dikarya</taxon>
        <taxon>Ascomycota</taxon>
        <taxon>Pezizomycotina</taxon>
        <taxon>Leotiomycetes</taxon>
        <taxon>Helotiales</taxon>
        <taxon>Dermateaceae</taxon>
        <taxon>Phlyctema</taxon>
    </lineage>
</organism>
<protein>
    <submittedName>
        <fullName evidence="3">Phosphatidylethanolamine-binding protein</fullName>
    </submittedName>
</protein>
<keyword evidence="2" id="KW-0732">Signal</keyword>
<dbReference type="Gene3D" id="3.90.280.10">
    <property type="entry name" value="PEBP-like"/>
    <property type="match status" value="1"/>
</dbReference>
<dbReference type="EMBL" id="JBFCZG010000006">
    <property type="protein sequence ID" value="KAL3421317.1"/>
    <property type="molecule type" value="Genomic_DNA"/>
</dbReference>
<comment type="caution">
    <text evidence="3">The sequence shown here is derived from an EMBL/GenBank/DDBJ whole genome shotgun (WGS) entry which is preliminary data.</text>
</comment>
<evidence type="ECO:0000256" key="2">
    <source>
        <dbReference type="SAM" id="SignalP"/>
    </source>
</evidence>
<evidence type="ECO:0000313" key="3">
    <source>
        <dbReference type="EMBL" id="KAL3421317.1"/>
    </source>
</evidence>
<dbReference type="SUPFAM" id="SSF49777">
    <property type="entry name" value="PEBP-like"/>
    <property type="match status" value="1"/>
</dbReference>
<dbReference type="InterPro" id="IPR008914">
    <property type="entry name" value="PEBP"/>
</dbReference>
<dbReference type="InterPro" id="IPR035810">
    <property type="entry name" value="PEBP_euk"/>
</dbReference>
<accession>A0ABR4PDD0</accession>
<proteinExistence type="inferred from homology"/>
<name>A0ABR4PDD0_9HELO</name>
<evidence type="ECO:0000256" key="1">
    <source>
        <dbReference type="ARBA" id="ARBA00007091"/>
    </source>
</evidence>
<dbReference type="CDD" id="cd00866">
    <property type="entry name" value="PEBP_euk"/>
    <property type="match status" value="1"/>
</dbReference>
<dbReference type="PROSITE" id="PS01220">
    <property type="entry name" value="PBP"/>
    <property type="match status" value="1"/>
</dbReference>
<feature type="signal peptide" evidence="2">
    <location>
        <begin position="1"/>
        <end position="21"/>
    </location>
</feature>
<evidence type="ECO:0000313" key="4">
    <source>
        <dbReference type="Proteomes" id="UP001629113"/>
    </source>
</evidence>
<comment type="similarity">
    <text evidence="1">Belongs to the phosphatidylethanolamine-binding protein family.</text>
</comment>
<dbReference type="PANTHER" id="PTHR11362:SF148">
    <property type="entry name" value="CARBOXYPEPTIDASE Y INHIBITOR"/>
    <property type="match status" value="1"/>
</dbReference>
<sequence>MLLQRVSSIILVVILSQSSTALKIPEQRVLERPKDTFDAIRTVLKRADIIDEVIDDFKPTCYVAPFYGHQEQAVTFGNVFKTPLTKETPSVKIACPGKETTPGLTLILTDPDAPSRDDPKWAEMCHFIGVVPVKTDHGLDLSLSGGDLDAVVDYKPPGPPAKTGYHRYVFLLLEGDNANLTAPADRQHWGTGKERHGVRDWAAREGLKVVGANFFIEKNKKQ</sequence>
<feature type="chain" id="PRO_5047090622" evidence="2">
    <location>
        <begin position="22"/>
        <end position="222"/>
    </location>
</feature>
<dbReference type="Pfam" id="PF01161">
    <property type="entry name" value="PBP"/>
    <property type="match status" value="1"/>
</dbReference>
<reference evidence="3 4" key="1">
    <citation type="submission" date="2024-06" db="EMBL/GenBank/DDBJ databases">
        <title>Complete genome of Phlyctema vagabunda strain 19-DSS-EL-015.</title>
        <authorList>
            <person name="Fiorenzani C."/>
        </authorList>
    </citation>
    <scope>NUCLEOTIDE SEQUENCE [LARGE SCALE GENOMIC DNA]</scope>
    <source>
        <strain evidence="3 4">19-DSS-EL-015</strain>
    </source>
</reference>